<evidence type="ECO:0000313" key="2">
    <source>
        <dbReference type="Proteomes" id="UP000002714"/>
    </source>
</evidence>
<dbReference type="STRING" id="326298.Suden_0760"/>
<dbReference type="AlphaFoldDB" id="Q30SJ2"/>
<dbReference type="EMBL" id="CP000153">
    <property type="protein sequence ID" value="ABB44039.1"/>
    <property type="molecule type" value="Genomic_DNA"/>
</dbReference>
<reference evidence="1 2" key="1">
    <citation type="journal article" date="2008" name="Appl. Environ. Microbiol.">
        <title>Genome of the epsilonproteobacterial chemolithoautotroph Sulfurimonas denitrificans.</title>
        <authorList>
            <person name="Sievert S.M."/>
            <person name="Scott K.M."/>
            <person name="Klotz M.G."/>
            <person name="Chain P.S.G."/>
            <person name="Hauser L.J."/>
            <person name="Hemp J."/>
            <person name="Huegler M."/>
            <person name="Land M."/>
            <person name="Lapidus A."/>
            <person name="Larimer F.W."/>
            <person name="Lucas S."/>
            <person name="Malfatti S.A."/>
            <person name="Meyer F."/>
            <person name="Paulsen I.T."/>
            <person name="Ren Q."/>
            <person name="Simon J."/>
            <person name="Bailey K."/>
            <person name="Diaz E."/>
            <person name="Fitzpatrick K.A."/>
            <person name="Glover B."/>
            <person name="Gwatney N."/>
            <person name="Korajkic A."/>
            <person name="Long A."/>
            <person name="Mobberley J.M."/>
            <person name="Pantry S.N."/>
            <person name="Pazder G."/>
            <person name="Peterson S."/>
            <person name="Quintanilla J.D."/>
            <person name="Sprinkle R."/>
            <person name="Stephens J."/>
            <person name="Thomas P."/>
            <person name="Vaughn R."/>
            <person name="Weber M.J."/>
            <person name="Wooten L.L."/>
        </authorList>
    </citation>
    <scope>NUCLEOTIDE SEQUENCE [LARGE SCALE GENOMIC DNA]</scope>
    <source>
        <strain evidence="2">ATCC 33889 / DSM 1251</strain>
    </source>
</reference>
<evidence type="ECO:0008006" key="3">
    <source>
        <dbReference type="Google" id="ProtNLM"/>
    </source>
</evidence>
<dbReference type="KEGG" id="tdn:Suden_0760"/>
<name>Q30SJ2_SULDN</name>
<dbReference type="RefSeq" id="WP_011372392.1">
    <property type="nucleotide sequence ID" value="NC_007575.1"/>
</dbReference>
<dbReference type="eggNOG" id="COG1651">
    <property type="taxonomic scope" value="Bacteria"/>
</dbReference>
<dbReference type="Gene3D" id="3.40.30.10">
    <property type="entry name" value="Glutaredoxin"/>
    <property type="match status" value="1"/>
</dbReference>
<dbReference type="HOGENOM" id="CLU_1539244_0_0_7"/>
<keyword evidence="2" id="KW-1185">Reference proteome</keyword>
<proteinExistence type="predicted"/>
<dbReference type="Proteomes" id="UP000002714">
    <property type="component" value="Chromosome"/>
</dbReference>
<sequence length="174" mass="20150">MKFLTLIFLLFINIFGAELIDITQKPKADLEAIEHHAIKFGSGEASKVYVFVDPLCEFSRALMKKIYENKMLQLSNSYYVFFYRLPILDSEYMMQYILESKDPKETLIEVMIDKEIVDVSGYKAKSQTIKAIKEIAEVAATLDMKQRPYMISFDKDSKFCRVSEGSVSCLEEFE</sequence>
<dbReference type="InterPro" id="IPR036249">
    <property type="entry name" value="Thioredoxin-like_sf"/>
</dbReference>
<organism evidence="1 2">
    <name type="scientific">Sulfurimonas denitrificans (strain ATCC 33889 / DSM 1251)</name>
    <name type="common">Thiomicrospira denitrificans (strain ATCC 33889 / DSM 1251)</name>
    <dbReference type="NCBI Taxonomy" id="326298"/>
    <lineage>
        <taxon>Bacteria</taxon>
        <taxon>Pseudomonadati</taxon>
        <taxon>Campylobacterota</taxon>
        <taxon>Epsilonproteobacteria</taxon>
        <taxon>Campylobacterales</taxon>
        <taxon>Sulfurimonadaceae</taxon>
        <taxon>Sulfurimonas</taxon>
    </lineage>
</organism>
<dbReference type="OrthoDB" id="5334392at2"/>
<gene>
    <name evidence="1" type="ordered locus">Suden_0760</name>
</gene>
<accession>Q30SJ2</accession>
<dbReference type="SUPFAM" id="SSF52833">
    <property type="entry name" value="Thioredoxin-like"/>
    <property type="match status" value="1"/>
</dbReference>
<evidence type="ECO:0000313" key="1">
    <source>
        <dbReference type="EMBL" id="ABB44039.1"/>
    </source>
</evidence>
<protein>
    <recommendedName>
        <fullName evidence="3">Thioredoxin-like fold domain-containing protein</fullName>
    </recommendedName>
</protein>